<dbReference type="OrthoDB" id="9801841at2"/>
<dbReference type="AlphaFoldDB" id="A0A5B8VVK9"/>
<dbReference type="Pfam" id="PF13672">
    <property type="entry name" value="PP2C_2"/>
    <property type="match status" value="1"/>
</dbReference>
<evidence type="ECO:0000259" key="2">
    <source>
        <dbReference type="PROSITE" id="PS51746"/>
    </source>
</evidence>
<name>A0A5B8VVK9_9SPHI</name>
<feature type="transmembrane region" description="Helical" evidence="1">
    <location>
        <begin position="295"/>
        <end position="315"/>
    </location>
</feature>
<evidence type="ECO:0000256" key="1">
    <source>
        <dbReference type="SAM" id="Phobius"/>
    </source>
</evidence>
<sequence>MANNFFGLTDTGRQRDNNEDAFIAQKADDGNFILACVIDGVGGYVGGEVAAEIARETIIKDLSYIAGNVSALLVNTFIDANKQIYDKKIADKELQNMACVLTLAVVDLENNQFHYAHVGDTRLYLLRDNSLIKISKDHSFVGFLEDSGRLSEEAAMDHPKRNEINKALGFDPNIAKEADFVETGHSPFLPGDMLLVCSDGLTDLVDKNLIKSILTGAGELEDKATKLIQAANNKGGKDNVTVVLVHNNKVPRVHNVTRPVASAKVAEEIIDPKHRPKLHDGPETVPVKQKSNRTAVALLAILLLVVLCGFVWQYWINQQLKHDETKPVVARPVTRPKSAGEIKLQDTLNKLKGNTLILSATDFKEPIVLSDSIFIGRDSLYIKAKGKIVFKPDSGYKGAAFMLSPKSKYVVLDSVAFDGFKTGVITHNDALVLKYVQFINCVTPVQTTYLFPDKQYVSGRLFGGMFKIDSLPKAIKH</sequence>
<organism evidence="3 4">
    <name type="scientific">Mucilaginibacter ginsenosidivorax</name>
    <dbReference type="NCBI Taxonomy" id="862126"/>
    <lineage>
        <taxon>Bacteria</taxon>
        <taxon>Pseudomonadati</taxon>
        <taxon>Bacteroidota</taxon>
        <taxon>Sphingobacteriia</taxon>
        <taxon>Sphingobacteriales</taxon>
        <taxon>Sphingobacteriaceae</taxon>
        <taxon>Mucilaginibacter</taxon>
    </lineage>
</organism>
<protein>
    <submittedName>
        <fullName evidence="3">Serine/threonine-protein phosphatase</fullName>
    </submittedName>
</protein>
<dbReference type="RefSeq" id="WP_147052829.1">
    <property type="nucleotide sequence ID" value="NZ_CP042437.1"/>
</dbReference>
<dbReference type="KEGG" id="mgk:FSB76_06525"/>
<feature type="domain" description="PPM-type phosphatase" evidence="2">
    <location>
        <begin position="5"/>
        <end position="247"/>
    </location>
</feature>
<keyword evidence="1" id="KW-0812">Transmembrane</keyword>
<accession>A0A5B8VVK9</accession>
<proteinExistence type="predicted"/>
<evidence type="ECO:0000313" key="4">
    <source>
        <dbReference type="Proteomes" id="UP000321362"/>
    </source>
</evidence>
<evidence type="ECO:0000313" key="3">
    <source>
        <dbReference type="EMBL" id="QEC75617.1"/>
    </source>
</evidence>
<dbReference type="SMART" id="SM00331">
    <property type="entry name" value="PP2C_SIG"/>
    <property type="match status" value="1"/>
</dbReference>
<reference evidence="3 4" key="1">
    <citation type="journal article" date="2013" name="J. Microbiol.">
        <title>Mucilaginibacter ginsenosidivorax sp. nov., with ginsenoside converting activity isolated from sediment.</title>
        <authorList>
            <person name="Kim J.K."/>
            <person name="Choi T.E."/>
            <person name="Liu Q.M."/>
            <person name="Park H.Y."/>
            <person name="Yi T.H."/>
            <person name="Yoon M.H."/>
            <person name="Kim S.C."/>
            <person name="Im W.T."/>
        </authorList>
    </citation>
    <scope>NUCLEOTIDE SEQUENCE [LARGE SCALE GENOMIC DNA]</scope>
    <source>
        <strain evidence="3 4">KHI28</strain>
    </source>
</reference>
<dbReference type="Proteomes" id="UP000321362">
    <property type="component" value="Chromosome"/>
</dbReference>
<dbReference type="Gene3D" id="3.60.40.10">
    <property type="entry name" value="PPM-type phosphatase domain"/>
    <property type="match status" value="1"/>
</dbReference>
<dbReference type="InterPro" id="IPR036457">
    <property type="entry name" value="PPM-type-like_dom_sf"/>
</dbReference>
<keyword evidence="1" id="KW-0472">Membrane</keyword>
<keyword evidence="1" id="KW-1133">Transmembrane helix</keyword>
<keyword evidence="4" id="KW-1185">Reference proteome</keyword>
<dbReference type="SMART" id="SM00332">
    <property type="entry name" value="PP2Cc"/>
    <property type="match status" value="1"/>
</dbReference>
<dbReference type="InterPro" id="IPR001932">
    <property type="entry name" value="PPM-type_phosphatase-like_dom"/>
</dbReference>
<dbReference type="EMBL" id="CP042437">
    <property type="protein sequence ID" value="QEC75617.1"/>
    <property type="molecule type" value="Genomic_DNA"/>
</dbReference>
<dbReference type="SUPFAM" id="SSF81606">
    <property type="entry name" value="PP2C-like"/>
    <property type="match status" value="1"/>
</dbReference>
<dbReference type="PROSITE" id="PS51746">
    <property type="entry name" value="PPM_2"/>
    <property type="match status" value="1"/>
</dbReference>
<gene>
    <name evidence="3" type="ORF">FSB76_06525</name>
</gene>
<dbReference type="CDD" id="cd00143">
    <property type="entry name" value="PP2Cc"/>
    <property type="match status" value="1"/>
</dbReference>